<comment type="subcellular location">
    <subcellularLocation>
        <location evidence="1">Cell membrane</location>
        <topology evidence="1">Multi-pass membrane protein</topology>
    </subcellularLocation>
</comment>
<dbReference type="PANTHER" id="PTHR35007:SF2">
    <property type="entry name" value="PILUS ASSEMBLE PROTEIN"/>
    <property type="match status" value="1"/>
</dbReference>
<dbReference type="InterPro" id="IPR018076">
    <property type="entry name" value="T2SS_GspF_dom"/>
</dbReference>
<dbReference type="STRING" id="28173.VIBNI_B0687"/>
<dbReference type="EMBL" id="FO203527">
    <property type="protein sequence ID" value="CCO60486.1"/>
    <property type="molecule type" value="Genomic_DNA"/>
</dbReference>
<keyword evidence="9" id="KW-1185">Reference proteome</keyword>
<evidence type="ECO:0000256" key="3">
    <source>
        <dbReference type="ARBA" id="ARBA00022692"/>
    </source>
</evidence>
<dbReference type="PANTHER" id="PTHR35007">
    <property type="entry name" value="INTEGRAL MEMBRANE PROTEIN-RELATED"/>
    <property type="match status" value="1"/>
</dbReference>
<feature type="domain" description="Type II secretion system protein GspF" evidence="7">
    <location>
        <begin position="156"/>
        <end position="282"/>
    </location>
</feature>
<dbReference type="Proteomes" id="UP000016895">
    <property type="component" value="Chromosome 2"/>
</dbReference>
<dbReference type="GO" id="GO:0005886">
    <property type="term" value="C:plasma membrane"/>
    <property type="evidence" value="ECO:0007669"/>
    <property type="project" value="UniProtKB-SubCell"/>
</dbReference>
<feature type="transmembrane region" description="Helical" evidence="6">
    <location>
        <begin position="6"/>
        <end position="28"/>
    </location>
</feature>
<evidence type="ECO:0000313" key="8">
    <source>
        <dbReference type="EMBL" id="CCO60486.1"/>
    </source>
</evidence>
<organism evidence="8 9">
    <name type="scientific">Vibrio nigripulchritudo</name>
    <dbReference type="NCBI Taxonomy" id="28173"/>
    <lineage>
        <taxon>Bacteria</taxon>
        <taxon>Pseudomonadati</taxon>
        <taxon>Pseudomonadota</taxon>
        <taxon>Gammaproteobacteria</taxon>
        <taxon>Vibrionales</taxon>
        <taxon>Vibrionaceae</taxon>
        <taxon>Vibrio</taxon>
    </lineage>
</organism>
<keyword evidence="5 6" id="KW-0472">Membrane</keyword>
<dbReference type="PATRIC" id="fig|1260221.3.peg.4333"/>
<keyword evidence="2" id="KW-1003">Cell membrane</keyword>
<accession>U4KC31</accession>
<dbReference type="KEGG" id="vni:VIBNI_B0687"/>
<protein>
    <submittedName>
        <fullName evidence="8">Putative Flp pilus assembly protein TadC</fullName>
    </submittedName>
</protein>
<proteinExistence type="predicted"/>
<dbReference type="Pfam" id="PF00482">
    <property type="entry name" value="T2SSF"/>
    <property type="match status" value="1"/>
</dbReference>
<dbReference type="RefSeq" id="WP_022561097.1">
    <property type="nucleotide sequence ID" value="NC_022543.1"/>
</dbReference>
<feature type="transmembrane region" description="Helical" evidence="6">
    <location>
        <begin position="229"/>
        <end position="247"/>
    </location>
</feature>
<evidence type="ECO:0000313" key="9">
    <source>
        <dbReference type="Proteomes" id="UP000016895"/>
    </source>
</evidence>
<keyword evidence="4 6" id="KW-1133">Transmembrane helix</keyword>
<sequence>MMLNSQLELFLFLSLIVFGLAFSAYALYSHFDKSKRMKHFTTIDEPLAKKPLFVELLDKVESLFSKSDNDVADKFYAAGFYHFKYANLYIPAKFTLLIGGAAGFYFLSRHLGWEQNSGFIAIGVWVVLCLIAPDAYLNSRMKALRGKLSSQLPYLLDLLAVCVQTGMTIEAAMTYLSKEMSGFDKDLAQLLKNTNDRSRIVGLDKALDELYDQVPTNEMRSFTMTLKQSLHYGTSIYGVLTTLAADIRDVTMLSMEEKIGKLAAKMSVPLILFIMMPVVILIAAPGVMRMMSNV</sequence>
<evidence type="ECO:0000256" key="2">
    <source>
        <dbReference type="ARBA" id="ARBA00022475"/>
    </source>
</evidence>
<evidence type="ECO:0000256" key="1">
    <source>
        <dbReference type="ARBA" id="ARBA00004651"/>
    </source>
</evidence>
<reference evidence="8 9" key="1">
    <citation type="journal article" date="2013" name="ISME J.">
        <title>Comparative genomics of pathogenic lineages of Vibrio nigripulchritudo identifies virulence-associated traits.</title>
        <authorList>
            <person name="Goudenege D."/>
            <person name="Labreuche Y."/>
            <person name="Krin E."/>
            <person name="Ansquer D."/>
            <person name="Mangenot S."/>
            <person name="Calteau A."/>
            <person name="Medigue C."/>
            <person name="Mazel D."/>
            <person name="Polz M.F."/>
            <person name="Le Roux F."/>
        </authorList>
    </citation>
    <scope>NUCLEOTIDE SEQUENCE [LARGE SCALE GENOMIC DNA]</scope>
    <source>
        <strain evidence="9">SnF1</strain>
    </source>
</reference>
<feature type="transmembrane region" description="Helical" evidence="6">
    <location>
        <begin position="88"/>
        <end position="107"/>
    </location>
</feature>
<evidence type="ECO:0000256" key="4">
    <source>
        <dbReference type="ARBA" id="ARBA00022989"/>
    </source>
</evidence>
<evidence type="ECO:0000256" key="5">
    <source>
        <dbReference type="ARBA" id="ARBA00023136"/>
    </source>
</evidence>
<evidence type="ECO:0000256" key="6">
    <source>
        <dbReference type="SAM" id="Phobius"/>
    </source>
</evidence>
<keyword evidence="3 6" id="KW-0812">Transmembrane</keyword>
<evidence type="ECO:0000259" key="7">
    <source>
        <dbReference type="Pfam" id="PF00482"/>
    </source>
</evidence>
<gene>
    <name evidence="8" type="ORF">VIBNI_B0687</name>
</gene>
<feature type="transmembrane region" description="Helical" evidence="6">
    <location>
        <begin position="268"/>
        <end position="288"/>
    </location>
</feature>
<feature type="transmembrane region" description="Helical" evidence="6">
    <location>
        <begin position="119"/>
        <end position="137"/>
    </location>
</feature>
<name>U4KC31_9VIBR</name>
<dbReference type="AlphaFoldDB" id="U4KC31"/>